<comment type="caution">
    <text evidence="1">The sequence shown here is derived from an EMBL/GenBank/DDBJ whole genome shotgun (WGS) entry which is preliminary data.</text>
</comment>
<gene>
    <name evidence="1" type="ORF">N8T08_010311</name>
</gene>
<evidence type="ECO:0000313" key="1">
    <source>
        <dbReference type="EMBL" id="KAK1140467.1"/>
    </source>
</evidence>
<evidence type="ECO:0000313" key="2">
    <source>
        <dbReference type="Proteomes" id="UP001177260"/>
    </source>
</evidence>
<name>A0ACC3AS32_9EURO</name>
<keyword evidence="2" id="KW-1185">Reference proteome</keyword>
<reference evidence="1 2" key="1">
    <citation type="journal article" date="2023" name="ACS Omega">
        <title>Identification of the Neoaspergillic Acid Biosynthesis Gene Cluster by Establishing an In Vitro CRISPR-Ribonucleoprotein Genetic System in Aspergillus melleus.</title>
        <authorList>
            <person name="Yuan B."/>
            <person name="Grau M.F."/>
            <person name="Murata R.M."/>
            <person name="Torok T."/>
            <person name="Venkateswaran K."/>
            <person name="Stajich J.E."/>
            <person name="Wang C.C.C."/>
        </authorList>
    </citation>
    <scope>NUCLEOTIDE SEQUENCE [LARGE SCALE GENOMIC DNA]</scope>
    <source>
        <strain evidence="1 2">IMV 1140</strain>
    </source>
</reference>
<accession>A0ACC3AS32</accession>
<proteinExistence type="predicted"/>
<organism evidence="1 2">
    <name type="scientific">Aspergillus melleus</name>
    <dbReference type="NCBI Taxonomy" id="138277"/>
    <lineage>
        <taxon>Eukaryota</taxon>
        <taxon>Fungi</taxon>
        <taxon>Dikarya</taxon>
        <taxon>Ascomycota</taxon>
        <taxon>Pezizomycotina</taxon>
        <taxon>Eurotiomycetes</taxon>
        <taxon>Eurotiomycetidae</taxon>
        <taxon>Eurotiales</taxon>
        <taxon>Aspergillaceae</taxon>
        <taxon>Aspergillus</taxon>
        <taxon>Aspergillus subgen. Circumdati</taxon>
    </lineage>
</organism>
<sequence length="3415" mass="379395">MQPAEADAIDPQQRILLETVYEGLESAGLTIEGLQGSSTAVYVGMMGCDYADVVQGDIECTPTYAGTSTSRSIHSNRISYFFDWHGPSMTIDTACSSSMMAIHLAVQSLRSGDSAVAVACGANLIITPRFGGSNGHAILESYDARSLKSPDQEVSVLATPFLFSAQSERALLSMLHRFSDYLKPRLDADLRDIAWTLQYKRSTFGVRTAIAALDRDSLLSQLNEKLSSTKSQIGVKTSLKRDARVLGVFTGQGAQWTGMGQELLRASPRAREIVRSLDDSLATLPRESDRPSWKLEEELMKNREYSRIGEAAISQPLCTVVQVLLVDMLRSAGVRFHSVVGHSSGEIGAAYAANFLSAHDAIRVAYYRGLYAHLAAGKNGKRGAMMAAGLSLDEAQELCDDPSFRQRLFVAACNSGASITLSGDHDIIQDAKLLLDERKKFTRLLKVDTAYHSHHMLPCAQPYLDALASCNIRSAPREKDSSVWLSSVYPRRSMSDSPDLSGSYWVANMTQPVLFSAALEAAFATEGPFDIGLEVGPHPALRSPVLQTIQDMGEGIKLPYVGAMVRDYSDLKSFSEALGTLWTYSERTVVDLVQYDRTFFPNATEMPVFVRDLPTYPWDHERSFWFDVRTSRAQRNRSGPVHSLLGTTYDDAADEVQWRNFLIPKEIPWLSDHRLQGRAVLPAAAYAIMIENVTSVPFTGATSADDRNIFSEEIWALASPDGDSVVTQNWGTADGKQHAQDCERAVFFYLRRLIAENSESHAHAHVMRHQGLLDFASQFVSEVVSGKRPHCKPEWASDGEDDMLTIMRQYPHSIDLKLIASVGESYPSLIRGESDQLEHIVKDDLLARFWTEGLGIEVANTSAARLIKQISHRYPSMNIAGIGIGSNGAAEVVLDSLGSTFKSYTYTDLSTSFFEKAKIRFPKISHKMVFRSFDIKKSPSDQGFEPRSYDLILVSNVAYSARDIGQALQNIRSLLRPGGYLVLLEMTEQEASRIRFILGGLSGWLQGDENHEKLFPVLSKAQWHNLLRNAGYSGIDTIVISQDGLTYPFAVSLTQAMDDRVAFLRHPLFAKPIGNQDLEDLLIVGATTLESAKLSTDVCSVLSQRFATTVIETIEGLTAKPNGLPMTVLILTELCEPIFKDMTLAKLQAIKHLLKDDRNVVWVTRGCKGAEPYSNMVVGLGRSASNEQKELRLQILDVDEGCTLKAEQLCEMLLTLRVTQIWEREGTMEQILWSTEPELRMEGNHLLIPRLYQHQAQNNRYNSKQRQITQDLPTQTNKISIMYDVLSKAYRLVNDESTMNACSSETISIRVDCSLLSSLRLAGGCYLFPIIGRRLDTDEAVLALSTSNTSLLDVPKQYVIPIKMQFGKESHLLLWTVWELLAHSILSRAPTGGAVLVLGINPSLLELLCFRASQNDKIVYRITDDPLSKEPASIFVHPMEFQRSLKAKIPSNISVFVDLSEDPAQANLHKRLVSSLPAFCEVLTAAMLFSSKASSSYSKALPEPFQDGLLLDDPAYSDFGFNSNGLDTDTLSLPLKQVPTLSTAEPFLMVEWAVDTHAPVEIQPVDYGIRFSKDKAYLLVGLTGDLGQSLCEWFVEHGAKYLVLTSRKPNISQTWLDSMTVAGATIKVCAMDITSKASLDAVYTDVCQTLPPIAGVANAAMIMQDIMLSNMELEDMLPVLKPKVEGSRYLDETFSDHPLDFFILFSSVGFVIGNSGQSNYVAANAFMASLVAQRRQKGLAASVMHIGAIIGAGYITRGGHITSADLNAYGAHPLSTSDFHQLFGEAVLASPANSGRNPEVVSGLRTIDPVVDDRVLSDEELKTVGDAKRSVVPVKVQLAEATTRDEARDIIQKCFSARVVLLLQLHVDDMDDNVPLIELGVDSLVGVEARSWFTKQLNVNISVLRILGGACVADLAADALEHIAPELLPRLKFDEEEVVDVVEPPNNKDIAEASPSITGASFARTSTESIETNSSTDSMVETPSTPGSEVDEINVDLEPVLLRSEPMSYAQTRFWFLRHSVEDKTAFNITFSHSLIGDAHPTELAKAVKTAARIHEGLRTCFFEQDRIPMQGILKTSPLYLERRSIESENEVKAEYDRLAQHVYNLANGESMRLVLLEKSSRLSYLIVGYHHIAMDGAGFTGFLEEIMRIGGGERAPSPIQYADYSRQLKNEVQEGRLDRELSYWRAQLTDLPSALPLLPFSKVKTRAPLRSYSSSSTSVRLDSVLVARIKRRSRNFQSTAFHFYLTVFKTLLFRLADVDDLCIGIADSNRSDAELQRTMGILVNILPLRFKSQQSMTFGDAVKEARKAAYRALENSRIPFNVLLDNLPVERSSSHFPIFQAFLDYRPGIQEGWTLRNVEVQRLNWSYGKNPYDINLDIMENTSGTAFVTMNAQEYLYDQFNVEALMKAFINLLEAFSRNPALHLDEPALFSESSIHAGLDLGHGPELSSDWPATLSQRVREIAQINEDTLAVKDGDGHELTYQDMIEEMQSIANALLEAGVTPGDRIALLQRPTITAIPSILAIMQIGAVYVPLDLRSPAPRLSAILRDCQPRAILYHSATESQAHAVAFENVKLVNASNILRTGLRVVPNDSNPEVEAVILYTSGSTGTPKGVILRHSAIRNVIVGLTTRFNIAAEMVLQQSALTFDLSLNQIFIALANGGTLHIIDQAKMDNTIDIPRLIKEEGITYTMATPSEYSYWCRFGVDHLQCAQNWRWAFSLGEELKHRLVEEFRSINNPSLRLINTYGPAEITVHSHAIEIPYLNATKAGDEVIPVGHCLPNYSVYIVDESLKLVPIRMPGQICIGGAGVSQGYLNLQGLTQEHFLSNPFATPDWVNRGWDRMYLTGDRGRLREDGSLLFEGRIGGSTQIKLRGLRIELGEVEHAILKTASPALNEAVVSVRGDPEFLVAHVVFSRDHGIENRSLYLNQVLVRLPLPQYMVPAMIIPLDRMPLTSHNKIDRKEIAAMPLPAHSNSIRNVSELTSLENELVRIWETVLSIDPSHLDSISPESSFFHVGGNSLLLIPLQYMIKDTFHSLLSMADFAESHTLRKMATRIEEAVSTRKINWTAETSKVGSSSPLRSETNHARRTGSDLRVLYTGATGHSAKFVLRRMVEDSRISKIYCVAVRPLEKDSGPRKLAIQSDKIIQFEGNLLDERFGLTEDLIEFFAENVDVIFHSAANRSFWDNYQVMKQVNVLPVHTLVRLAVPRRIPIHFMSSAAVHLFSGRDDEDYPETRAVHSPPTDGTHGYLATKWAAEKILENASSIYNFPVYVHRPAPVGQVERLSKTTVFAEFMVFAQALRLNIPRNSIQGSIDLLDLSRLAEDLLESLIRSTDDKDYSNLVRYIHHRADMKLHLGEWQEYVDGHLAELDIDETETHNATQWIAKAKEIGFPYMLAAQNFDMTGESALPITQRR</sequence>
<protein>
    <submittedName>
        <fullName evidence="1">Hybrid PKS-NRPS biosynthetic cluster</fullName>
    </submittedName>
</protein>
<dbReference type="Proteomes" id="UP001177260">
    <property type="component" value="Unassembled WGS sequence"/>
</dbReference>
<dbReference type="EMBL" id="JAOPJF010000082">
    <property type="protein sequence ID" value="KAK1140467.1"/>
    <property type="molecule type" value="Genomic_DNA"/>
</dbReference>